<reference evidence="2" key="1">
    <citation type="journal article" date="2023" name="Nat. Plants">
        <title>Single-cell RNA sequencing provides a high-resolution roadmap for understanding the multicellular compartmentation of specialized metabolism.</title>
        <authorList>
            <person name="Sun S."/>
            <person name="Shen X."/>
            <person name="Li Y."/>
            <person name="Li Y."/>
            <person name="Wang S."/>
            <person name="Li R."/>
            <person name="Zhang H."/>
            <person name="Shen G."/>
            <person name="Guo B."/>
            <person name="Wei J."/>
            <person name="Xu J."/>
            <person name="St-Pierre B."/>
            <person name="Chen S."/>
            <person name="Sun C."/>
        </authorList>
    </citation>
    <scope>NUCLEOTIDE SEQUENCE [LARGE SCALE GENOMIC DNA]</scope>
</reference>
<evidence type="ECO:0000313" key="2">
    <source>
        <dbReference type="Proteomes" id="UP001060085"/>
    </source>
</evidence>
<dbReference type="EMBL" id="CM044708">
    <property type="protein sequence ID" value="KAI5649748.1"/>
    <property type="molecule type" value="Genomic_DNA"/>
</dbReference>
<keyword evidence="2" id="KW-1185">Reference proteome</keyword>
<sequence>MLRFFREQKCGLCHEMKKNRMQARNTVEEVLCLNVQRGYTVFLRTKAHRSNVLAKLTEMIKDEEGASQFINGSWHKLLNEIDEAEYLRNLNVLKMKCLMRRVIPILKNITNNISHFALKICVEIKRAPEIIDDPINNCKHYLRKSHGLPCSCELITRFEHLLPLYDIPSAQARDINSEIRDLTSMLDQIITGPISKVREVRHIIKGIQPRRDDGRRTQPKGTKLYWEHVTLAHRKIGKSSGFRSGSCSGSGSDYGSGSRGRDRPPQVSRGRGRGHCSGQSSLSSVIDPSTSSPFLFIDAFPCFVYPCIEN</sequence>
<organism evidence="1 2">
    <name type="scientific">Catharanthus roseus</name>
    <name type="common">Madagascar periwinkle</name>
    <name type="synonym">Vinca rosea</name>
    <dbReference type="NCBI Taxonomy" id="4058"/>
    <lineage>
        <taxon>Eukaryota</taxon>
        <taxon>Viridiplantae</taxon>
        <taxon>Streptophyta</taxon>
        <taxon>Embryophyta</taxon>
        <taxon>Tracheophyta</taxon>
        <taxon>Spermatophyta</taxon>
        <taxon>Magnoliopsida</taxon>
        <taxon>eudicotyledons</taxon>
        <taxon>Gunneridae</taxon>
        <taxon>Pentapetalae</taxon>
        <taxon>asterids</taxon>
        <taxon>lamiids</taxon>
        <taxon>Gentianales</taxon>
        <taxon>Apocynaceae</taxon>
        <taxon>Rauvolfioideae</taxon>
        <taxon>Vinceae</taxon>
        <taxon>Catharanthinae</taxon>
        <taxon>Catharanthus</taxon>
    </lineage>
</organism>
<dbReference type="Proteomes" id="UP001060085">
    <property type="component" value="Linkage Group LG08"/>
</dbReference>
<proteinExistence type="predicted"/>
<accession>A0ACB9ZRT4</accession>
<comment type="caution">
    <text evidence="1">The sequence shown here is derived from an EMBL/GenBank/DDBJ whole genome shotgun (WGS) entry which is preliminary data.</text>
</comment>
<evidence type="ECO:0000313" key="1">
    <source>
        <dbReference type="EMBL" id="KAI5649748.1"/>
    </source>
</evidence>
<protein>
    <submittedName>
        <fullName evidence="1">Uncharacterized protein</fullName>
    </submittedName>
</protein>
<gene>
    <name evidence="1" type="ORF">M9H77_35753</name>
</gene>
<name>A0ACB9ZRT4_CATRO</name>